<feature type="non-terminal residue" evidence="1">
    <location>
        <position position="1"/>
    </location>
</feature>
<dbReference type="EMBL" id="CAJVPZ010031330">
    <property type="protein sequence ID" value="CAG8739036.1"/>
    <property type="molecule type" value="Genomic_DNA"/>
</dbReference>
<accession>A0A9N9IK39</accession>
<dbReference type="OrthoDB" id="2443756at2759"/>
<evidence type="ECO:0000313" key="2">
    <source>
        <dbReference type="Proteomes" id="UP000789396"/>
    </source>
</evidence>
<comment type="caution">
    <text evidence="1">The sequence shown here is derived from an EMBL/GenBank/DDBJ whole genome shotgun (WGS) entry which is preliminary data.</text>
</comment>
<reference evidence="1" key="1">
    <citation type="submission" date="2021-06" db="EMBL/GenBank/DDBJ databases">
        <authorList>
            <person name="Kallberg Y."/>
            <person name="Tangrot J."/>
            <person name="Rosling A."/>
        </authorList>
    </citation>
    <scope>NUCLEOTIDE SEQUENCE</scope>
    <source>
        <strain evidence="1">IN212</strain>
    </source>
</reference>
<sequence length="293" mass="34110">MLRNRYCLYGKRRNYIRHLRNTNNIHVDNEKHTNEEIDYEKINAREMPNNVENDYVSPNEELFGEAFDDEVLDNNMFKDEAPDDEAFDSEAFDETLEDFFYDEMLNDDEMTINSADDMLSEESDRIINQALNIEEMPSISGEFSQYFKNPTEALMFCWIQKHKIKNATILVELQNLVKIANIIILYNKSNNNDSSLIFIREILYKYQGRWKLRDVAYSYKHPSEFATLEIPEMEQLEKGIVMNILGNRSLIIASLSAITTNLPQGNNLTGVKRHGAIRGCCICNVVKNSWTSE</sequence>
<organism evidence="1 2">
    <name type="scientific">Racocetra fulgida</name>
    <dbReference type="NCBI Taxonomy" id="60492"/>
    <lineage>
        <taxon>Eukaryota</taxon>
        <taxon>Fungi</taxon>
        <taxon>Fungi incertae sedis</taxon>
        <taxon>Mucoromycota</taxon>
        <taxon>Glomeromycotina</taxon>
        <taxon>Glomeromycetes</taxon>
        <taxon>Diversisporales</taxon>
        <taxon>Gigasporaceae</taxon>
        <taxon>Racocetra</taxon>
    </lineage>
</organism>
<dbReference type="AlphaFoldDB" id="A0A9N9IK39"/>
<proteinExistence type="predicted"/>
<dbReference type="Proteomes" id="UP000789396">
    <property type="component" value="Unassembled WGS sequence"/>
</dbReference>
<gene>
    <name evidence="1" type="ORF">RFULGI_LOCUS12711</name>
</gene>
<evidence type="ECO:0000313" key="1">
    <source>
        <dbReference type="EMBL" id="CAG8739036.1"/>
    </source>
</evidence>
<name>A0A9N9IK39_9GLOM</name>
<protein>
    <submittedName>
        <fullName evidence="1">7805_t:CDS:1</fullName>
    </submittedName>
</protein>
<keyword evidence="2" id="KW-1185">Reference proteome</keyword>